<feature type="region of interest" description="Disordered" evidence="1">
    <location>
        <begin position="1"/>
        <end position="87"/>
    </location>
</feature>
<keyword evidence="3" id="KW-1185">Reference proteome</keyword>
<gene>
    <name evidence="2" type="ORF">RXV79_17590</name>
</gene>
<organism evidence="2 3">
    <name type="scientific">Piscinibacter gummiphilus</name>
    <dbReference type="NCBI Taxonomy" id="946333"/>
    <lineage>
        <taxon>Bacteria</taxon>
        <taxon>Pseudomonadati</taxon>
        <taxon>Pseudomonadota</taxon>
        <taxon>Betaproteobacteria</taxon>
        <taxon>Burkholderiales</taxon>
        <taxon>Sphaerotilaceae</taxon>
        <taxon>Piscinibacter</taxon>
    </lineage>
</organism>
<dbReference type="Proteomes" id="UP001303946">
    <property type="component" value="Chromosome"/>
</dbReference>
<dbReference type="EMBL" id="CP136336">
    <property type="protein sequence ID" value="WOB06732.1"/>
    <property type="molecule type" value="Genomic_DNA"/>
</dbReference>
<evidence type="ECO:0000256" key="1">
    <source>
        <dbReference type="SAM" id="MobiDB-lite"/>
    </source>
</evidence>
<accession>A0ABZ0CUW6</accession>
<evidence type="ECO:0008006" key="4">
    <source>
        <dbReference type="Google" id="ProtNLM"/>
    </source>
</evidence>
<sequence>MLTALTAASPAWSQGDKPVYRCPGNPPLYTDSLSAKEAKDKGCRTLEGAPITVIQSPKPRPTAGAPVPPAPNRERVDATEQRNRDSDARRILEAELRKEEEQLANLRKEFNNGEPERRGDERNYQKYLDRVAEMKASIARKESDVAALRRELSKQTPADATPKPQ</sequence>
<name>A0ABZ0CUW6_9BURK</name>
<feature type="compositionally biased region" description="Basic and acidic residues" evidence="1">
    <location>
        <begin position="34"/>
        <end position="44"/>
    </location>
</feature>
<feature type="compositionally biased region" description="Basic and acidic residues" evidence="1">
    <location>
        <begin position="72"/>
        <end position="87"/>
    </location>
</feature>
<reference evidence="2 3" key="1">
    <citation type="submission" date="2023-10" db="EMBL/GenBank/DDBJ databases">
        <title>Bacteria for the degradation of biodegradable plastic PBAT(Polybutylene adipate terephthalate).</title>
        <authorList>
            <person name="Weon H.-Y."/>
            <person name="Yeon J."/>
        </authorList>
    </citation>
    <scope>NUCLEOTIDE SEQUENCE [LARGE SCALE GENOMIC DNA]</scope>
    <source>
        <strain evidence="2 3">SBD 7-3</strain>
    </source>
</reference>
<evidence type="ECO:0000313" key="3">
    <source>
        <dbReference type="Proteomes" id="UP001303946"/>
    </source>
</evidence>
<proteinExistence type="predicted"/>
<feature type="compositionally biased region" description="Basic and acidic residues" evidence="1">
    <location>
        <begin position="142"/>
        <end position="153"/>
    </location>
</feature>
<protein>
    <recommendedName>
        <fullName evidence="4">DUF4124 domain-containing protein</fullName>
    </recommendedName>
</protein>
<feature type="region of interest" description="Disordered" evidence="1">
    <location>
        <begin position="142"/>
        <end position="165"/>
    </location>
</feature>
<evidence type="ECO:0000313" key="2">
    <source>
        <dbReference type="EMBL" id="WOB06732.1"/>
    </source>
</evidence>
<dbReference type="RefSeq" id="WP_316699347.1">
    <property type="nucleotide sequence ID" value="NZ_CP136336.1"/>
</dbReference>